<keyword evidence="8 12" id="KW-1133">Transmembrane helix</keyword>
<sequence length="415" mass="47054">MTYKFQLLAKRSKAFAFVLAVTVFILIANISVFWTPPYFNDIERYGHYHAATIPSKIDDQFVRKIELSTLVVNPHGYRIVNSLEDKCKGEDVFLVVVVTSAPGHVKQRDAIRQTWGNENILPHKNVKVLFALGRSDNPQVENAVQREVRTFQDIIQEEFLDSYRNLTIKTVMVLKWTVTFCSGADYLMKTDDDMFVNIETLVSHLKSLKDDKSSDLFIGDIHTGVKALRSPANKHYVSMEDYENDVYPDYLSGTGYVMSMDVVRRLYVTALMTSPVPVEDIYMGICARRAGIAPRDHRGCIPPLWGSGIFRSTQFAVFEAVYTFMDNPFGKYELPMTGGLQVSEDKRANHGSSQVSIRDMSTWQRIKFNMKERGGFWGLYRGLGPGTARSFLANGTSMIVMVNAQKKVSEWGLRG</sequence>
<evidence type="ECO:0000256" key="3">
    <source>
        <dbReference type="ARBA" id="ARBA00008661"/>
    </source>
</evidence>
<keyword evidence="11" id="KW-0325">Glycoprotein</keyword>
<dbReference type="SUPFAM" id="SSF103506">
    <property type="entry name" value="Mitochondrial carrier"/>
    <property type="match status" value="1"/>
</dbReference>
<evidence type="ECO:0000256" key="1">
    <source>
        <dbReference type="ARBA" id="ARBA00004323"/>
    </source>
</evidence>
<dbReference type="InterPro" id="IPR023395">
    <property type="entry name" value="MCP_dom_sf"/>
</dbReference>
<dbReference type="Pfam" id="PF01762">
    <property type="entry name" value="Galactosyl_T"/>
    <property type="match status" value="1"/>
</dbReference>
<evidence type="ECO:0000256" key="12">
    <source>
        <dbReference type="RuleBase" id="RU363063"/>
    </source>
</evidence>
<evidence type="ECO:0000256" key="7">
    <source>
        <dbReference type="ARBA" id="ARBA00022968"/>
    </source>
</evidence>
<dbReference type="PANTHER" id="PTHR11214:SF283">
    <property type="entry name" value="N-ACETYLLACTOSAMINIDE BETA-1,3-N-ACETYLGLUCOSAMINYLTRANSFERASE 4-LIKE"/>
    <property type="match status" value="1"/>
</dbReference>
<evidence type="ECO:0000256" key="2">
    <source>
        <dbReference type="ARBA" id="ARBA00004922"/>
    </source>
</evidence>
<comment type="pathway">
    <text evidence="2">Protein modification; protein glycosylation.</text>
</comment>
<organism>
    <name type="scientific">Branchiostoma floridae</name>
    <name type="common">Florida lancelet</name>
    <name type="synonym">Amphioxus</name>
    <dbReference type="NCBI Taxonomy" id="7739"/>
    <lineage>
        <taxon>Eukaryota</taxon>
        <taxon>Metazoa</taxon>
        <taxon>Chordata</taxon>
        <taxon>Cephalochordata</taxon>
        <taxon>Leptocardii</taxon>
        <taxon>Amphioxiformes</taxon>
        <taxon>Branchiostomatidae</taxon>
        <taxon>Branchiostoma</taxon>
    </lineage>
</organism>
<keyword evidence="9 12" id="KW-0333">Golgi apparatus</keyword>
<dbReference type="EMBL" id="GG666543">
    <property type="protein sequence ID" value="EEN57365.1"/>
    <property type="molecule type" value="Genomic_DNA"/>
</dbReference>
<dbReference type="AlphaFoldDB" id="C3YQK9"/>
<protein>
    <recommendedName>
        <fullName evidence="12">Hexosyltransferase</fullName>
        <ecNumber evidence="12">2.4.1.-</ecNumber>
    </recommendedName>
</protein>
<dbReference type="EC" id="2.4.1.-" evidence="12"/>
<dbReference type="FunFam" id="3.90.550.50:FF:000001">
    <property type="entry name" value="Hexosyltransferase"/>
    <property type="match status" value="1"/>
</dbReference>
<accession>C3YQK9</accession>
<evidence type="ECO:0000256" key="5">
    <source>
        <dbReference type="ARBA" id="ARBA00022679"/>
    </source>
</evidence>
<evidence type="ECO:0000256" key="4">
    <source>
        <dbReference type="ARBA" id="ARBA00022676"/>
    </source>
</evidence>
<comment type="similarity">
    <text evidence="3 12">Belongs to the glycosyltransferase 31 family.</text>
</comment>
<dbReference type="SUPFAM" id="SSF53448">
    <property type="entry name" value="Nucleotide-diphospho-sugar transferases"/>
    <property type="match status" value="1"/>
</dbReference>
<comment type="subcellular location">
    <subcellularLocation>
        <location evidence="1 12">Golgi apparatus membrane</location>
        <topology evidence="1 12">Single-pass type II membrane protein</topology>
    </subcellularLocation>
</comment>
<dbReference type="STRING" id="7739.C3YQK9"/>
<proteinExistence type="inferred from homology"/>
<evidence type="ECO:0000256" key="11">
    <source>
        <dbReference type="ARBA" id="ARBA00023180"/>
    </source>
</evidence>
<dbReference type="GO" id="GO:0000139">
    <property type="term" value="C:Golgi membrane"/>
    <property type="evidence" value="ECO:0007669"/>
    <property type="project" value="UniProtKB-SubCell"/>
</dbReference>
<evidence type="ECO:0000256" key="8">
    <source>
        <dbReference type="ARBA" id="ARBA00022989"/>
    </source>
</evidence>
<evidence type="ECO:0000313" key="13">
    <source>
        <dbReference type="EMBL" id="EEN57365.1"/>
    </source>
</evidence>
<dbReference type="GO" id="GO:0016758">
    <property type="term" value="F:hexosyltransferase activity"/>
    <property type="evidence" value="ECO:0007669"/>
    <property type="project" value="InterPro"/>
</dbReference>
<name>C3YQK9_BRAFL</name>
<evidence type="ECO:0000256" key="9">
    <source>
        <dbReference type="ARBA" id="ARBA00023034"/>
    </source>
</evidence>
<dbReference type="InterPro" id="IPR029044">
    <property type="entry name" value="Nucleotide-diphossugar_trans"/>
</dbReference>
<dbReference type="InterPro" id="IPR002659">
    <property type="entry name" value="Glyco_trans_31"/>
</dbReference>
<keyword evidence="7 12" id="KW-0735">Signal-anchor</keyword>
<dbReference type="Gene3D" id="3.90.550.50">
    <property type="match status" value="1"/>
</dbReference>
<dbReference type="InParanoid" id="C3YQK9"/>
<keyword evidence="6 12" id="KW-0812">Transmembrane</keyword>
<dbReference type="eggNOG" id="KOG2287">
    <property type="taxonomic scope" value="Eukaryota"/>
</dbReference>
<reference evidence="13" key="1">
    <citation type="journal article" date="2008" name="Nature">
        <title>The amphioxus genome and the evolution of the chordate karyotype.</title>
        <authorList>
            <consortium name="US DOE Joint Genome Institute (JGI-PGF)"/>
            <person name="Putnam N.H."/>
            <person name="Butts T."/>
            <person name="Ferrier D.E.K."/>
            <person name="Furlong R.F."/>
            <person name="Hellsten U."/>
            <person name="Kawashima T."/>
            <person name="Robinson-Rechavi M."/>
            <person name="Shoguchi E."/>
            <person name="Terry A."/>
            <person name="Yu J.-K."/>
            <person name="Benito-Gutierrez E.L."/>
            <person name="Dubchak I."/>
            <person name="Garcia-Fernandez J."/>
            <person name="Gibson-Brown J.J."/>
            <person name="Grigoriev I.V."/>
            <person name="Horton A.C."/>
            <person name="de Jong P.J."/>
            <person name="Jurka J."/>
            <person name="Kapitonov V.V."/>
            <person name="Kohara Y."/>
            <person name="Kuroki Y."/>
            <person name="Lindquist E."/>
            <person name="Lucas S."/>
            <person name="Osoegawa K."/>
            <person name="Pennacchio L.A."/>
            <person name="Salamov A.A."/>
            <person name="Satou Y."/>
            <person name="Sauka-Spengler T."/>
            <person name="Schmutz J."/>
            <person name="Shin-I T."/>
            <person name="Toyoda A."/>
            <person name="Bronner-Fraser M."/>
            <person name="Fujiyama A."/>
            <person name="Holland L.Z."/>
            <person name="Holland P.W.H."/>
            <person name="Satoh N."/>
            <person name="Rokhsar D.S."/>
        </authorList>
    </citation>
    <scope>NUCLEOTIDE SEQUENCE [LARGE SCALE GENOMIC DNA]</scope>
    <source>
        <strain evidence="13">S238N-H82</strain>
        <tissue evidence="13">Testes</tissue>
    </source>
</reference>
<dbReference type="PANTHER" id="PTHR11214">
    <property type="entry name" value="BETA-1,3-N-ACETYLGLUCOSAMINYLTRANSFERASE"/>
    <property type="match status" value="1"/>
</dbReference>
<evidence type="ECO:0000256" key="6">
    <source>
        <dbReference type="ARBA" id="ARBA00022692"/>
    </source>
</evidence>
<keyword evidence="10 12" id="KW-0472">Membrane</keyword>
<keyword evidence="5" id="KW-0808">Transferase</keyword>
<gene>
    <name evidence="13" type="ORF">BRAFLDRAFT_82723</name>
</gene>
<feature type="transmembrane region" description="Helical" evidence="12">
    <location>
        <begin position="14"/>
        <end position="34"/>
    </location>
</feature>
<evidence type="ECO:0000256" key="10">
    <source>
        <dbReference type="ARBA" id="ARBA00023136"/>
    </source>
</evidence>
<keyword evidence="4 12" id="KW-0328">Glycosyltransferase</keyword>